<dbReference type="InterPro" id="IPR014729">
    <property type="entry name" value="Rossmann-like_a/b/a_fold"/>
</dbReference>
<keyword evidence="3" id="KW-1185">Reference proteome</keyword>
<feature type="domain" description="DUF218" evidence="1">
    <location>
        <begin position="69"/>
        <end position="233"/>
    </location>
</feature>
<evidence type="ECO:0000259" key="1">
    <source>
        <dbReference type="Pfam" id="PF02698"/>
    </source>
</evidence>
<sequence length="241" mass="26021">MPLPFCLGLLALGALLLKCRYRRAGWSTLALGVAVLTLASWGPVAERLLLPLETRYPALQDLPETPPAEAVVVLGGGWRPDAPWSSVGRLNDSSAIRLTEGIRLWRQAPDLPLIVTGASHDPEEAPIARGYGEAAKTLGVPEARLRMLDRATDTGQEAQAVRKALGEGATVVLVTSASHMPRAMHHFQKAGLNPVAAPTHYLLDVGKQHSLGYWLPSARHLHKTERALYEALGLLVVEAEH</sequence>
<dbReference type="CDD" id="cd06259">
    <property type="entry name" value="YdcF-like"/>
    <property type="match status" value="1"/>
</dbReference>
<accession>A0ABY9YZ99</accession>
<dbReference type="InterPro" id="IPR003848">
    <property type="entry name" value="DUF218"/>
</dbReference>
<dbReference type="InterPro" id="IPR051599">
    <property type="entry name" value="Cell_Envelope_Assoc"/>
</dbReference>
<dbReference type="Proteomes" id="UP001301869">
    <property type="component" value="Chromosome"/>
</dbReference>
<gene>
    <name evidence="2" type="ORF">P1P91_00235</name>
</gene>
<proteinExistence type="predicted"/>
<name>A0ABY9YZ99_9GAMM</name>
<dbReference type="EMBL" id="CP119391">
    <property type="protein sequence ID" value="WNK20162.1"/>
    <property type="molecule type" value="Genomic_DNA"/>
</dbReference>
<dbReference type="RefSeq" id="WP_311883725.1">
    <property type="nucleotide sequence ID" value="NZ_CP119391.1"/>
</dbReference>
<dbReference type="PANTHER" id="PTHR30336">
    <property type="entry name" value="INNER MEMBRANE PROTEIN, PROBABLE PERMEASE"/>
    <property type="match status" value="1"/>
</dbReference>
<protein>
    <submittedName>
        <fullName evidence="2">ElyC/SanA/YdcF family protein</fullName>
    </submittedName>
</protein>
<evidence type="ECO:0000313" key="3">
    <source>
        <dbReference type="Proteomes" id="UP001301869"/>
    </source>
</evidence>
<organism evidence="2 3">
    <name type="scientific">Halomonas piscis</name>
    <dbReference type="NCBI Taxonomy" id="3031727"/>
    <lineage>
        <taxon>Bacteria</taxon>
        <taxon>Pseudomonadati</taxon>
        <taxon>Pseudomonadota</taxon>
        <taxon>Gammaproteobacteria</taxon>
        <taxon>Oceanospirillales</taxon>
        <taxon>Halomonadaceae</taxon>
        <taxon>Halomonas</taxon>
    </lineage>
</organism>
<dbReference type="PANTHER" id="PTHR30336:SF4">
    <property type="entry name" value="ENVELOPE BIOGENESIS FACTOR ELYC"/>
    <property type="match status" value="1"/>
</dbReference>
<evidence type="ECO:0000313" key="2">
    <source>
        <dbReference type="EMBL" id="WNK20162.1"/>
    </source>
</evidence>
<reference evidence="2 3" key="1">
    <citation type="submission" date="2023-03" db="EMBL/GenBank/DDBJ databases">
        <title>Halomonas sp. nov., isolated from Korean tranditional fermented seafood 'Jeotgal'.</title>
        <authorList>
            <person name="Kim B."/>
            <person name="Shin N.-R."/>
        </authorList>
    </citation>
    <scope>NUCLEOTIDE SEQUENCE [LARGE SCALE GENOMIC DNA]</scope>
    <source>
        <strain evidence="2 3">SG2L-4</strain>
    </source>
</reference>
<dbReference type="Pfam" id="PF02698">
    <property type="entry name" value="DUF218"/>
    <property type="match status" value="1"/>
</dbReference>
<dbReference type="Gene3D" id="3.40.50.620">
    <property type="entry name" value="HUPs"/>
    <property type="match status" value="1"/>
</dbReference>